<dbReference type="GO" id="GO:0006744">
    <property type="term" value="P:ubiquinone biosynthetic process"/>
    <property type="evidence" value="ECO:0007669"/>
    <property type="project" value="UniProtKB-UniRule"/>
</dbReference>
<evidence type="ECO:0000256" key="1">
    <source>
        <dbReference type="ARBA" id="ARBA00022490"/>
    </source>
</evidence>
<dbReference type="HAMAP" id="MF_01632">
    <property type="entry name" value="UbiC"/>
    <property type="match status" value="1"/>
</dbReference>
<comment type="caution">
    <text evidence="5">Lacks conserved residue(s) required for the propagation of feature annotation.</text>
</comment>
<evidence type="ECO:0000313" key="6">
    <source>
        <dbReference type="EMBL" id="BCM23799.1"/>
    </source>
</evidence>
<evidence type="ECO:0000256" key="2">
    <source>
        <dbReference type="ARBA" id="ARBA00022688"/>
    </source>
</evidence>
<sequence>MKIQLQLQKASHQGRRSQWLKNPINSGVYRNWLIDKGSLTLRLQLRAKDFKVKPLKVENAKPQIDEASLLGVAQHQLALLREVQLIDGATPLVFAHSILPHRSLSGAWLGLRRLGNKPLGATLFSNPKVKRTPLMFKKLACHQPLYQRATAHLEIKPITLWARRSVFILGNAQILVTEVFLPGILAL</sequence>
<keyword evidence="1 5" id="KW-0963">Cytoplasm</keyword>
<dbReference type="EC" id="4.1.3.40" evidence="5"/>
<dbReference type="GO" id="GO:0042866">
    <property type="term" value="P:pyruvate biosynthetic process"/>
    <property type="evidence" value="ECO:0007669"/>
    <property type="project" value="UniProtKB-UniRule"/>
</dbReference>
<comment type="function">
    <text evidence="5">Removes the pyruvyl group from chorismate, with concomitant aromatization of the ring, to provide 4-hydroxybenzoate (4HB) for the ubiquinone pathway.</text>
</comment>
<dbReference type="Gene3D" id="3.40.1410.10">
    <property type="entry name" value="Chorismate lyase-like"/>
    <property type="match status" value="1"/>
</dbReference>
<protein>
    <recommendedName>
        <fullName evidence="5">Probable chorismate pyruvate-lyase</fullName>
        <shortName evidence="5">CL</shortName>
        <shortName evidence="5">CPL</shortName>
        <ecNumber evidence="5">4.1.3.40</ecNumber>
    </recommendedName>
</protein>
<keyword evidence="3 5" id="KW-0456">Lyase</keyword>
<reference evidence="6" key="1">
    <citation type="journal article" date="2021" name="Arch. Microbiol.">
        <title>Methyloradius palustris gen. nov., sp. nov., a methanol-oxidizing bacterium isolated from snow.</title>
        <authorList>
            <person name="Miyadera T."/>
            <person name="Kojima H."/>
            <person name="Fukui M."/>
        </authorList>
    </citation>
    <scope>NUCLEOTIDE SEQUENCE</scope>
    <source>
        <strain evidence="6">Zm11</strain>
    </source>
</reference>
<organism evidence="6 7">
    <name type="scientific">Methyloradius palustris</name>
    <dbReference type="NCBI Taxonomy" id="2778876"/>
    <lineage>
        <taxon>Bacteria</taxon>
        <taxon>Pseudomonadati</taxon>
        <taxon>Pseudomonadota</taxon>
        <taxon>Betaproteobacteria</taxon>
        <taxon>Nitrosomonadales</taxon>
        <taxon>Methylophilaceae</taxon>
        <taxon>Methyloradius</taxon>
    </lineage>
</organism>
<comment type="pathway">
    <text evidence="5">Cofactor biosynthesis; ubiquinone biosynthesis.</text>
</comment>
<dbReference type="PANTHER" id="PTHR38683">
    <property type="entry name" value="CHORISMATE PYRUVATE-LYASE"/>
    <property type="match status" value="1"/>
</dbReference>
<dbReference type="Pfam" id="PF04345">
    <property type="entry name" value="Chor_lyase"/>
    <property type="match status" value="1"/>
</dbReference>
<dbReference type="InterPro" id="IPR028978">
    <property type="entry name" value="Chorismate_lyase_/UTRA_dom_sf"/>
</dbReference>
<dbReference type="AlphaFoldDB" id="A0A8D5GC33"/>
<dbReference type="KEGG" id="mpau:ZMTM_00580"/>
<name>A0A8D5GC33_9PROT</name>
<evidence type="ECO:0000313" key="7">
    <source>
        <dbReference type="Proteomes" id="UP000826722"/>
    </source>
</evidence>
<keyword evidence="2 5" id="KW-0831">Ubiquinone biosynthesis</keyword>
<proteinExistence type="inferred from homology"/>
<dbReference type="InterPro" id="IPR007440">
    <property type="entry name" value="Chorismate--pyruvate_lyase"/>
</dbReference>
<dbReference type="RefSeq" id="WP_221764380.1">
    <property type="nucleotide sequence ID" value="NZ_AP024110.1"/>
</dbReference>
<gene>
    <name evidence="5 6" type="primary">ubiC</name>
    <name evidence="6" type="ORF">ZMTM_00580</name>
</gene>
<dbReference type="UniPathway" id="UPA00232"/>
<comment type="subcellular location">
    <subcellularLocation>
        <location evidence="5">Cytoplasm</location>
    </subcellularLocation>
</comment>
<keyword evidence="4 5" id="KW-0670">Pyruvate</keyword>
<dbReference type="PANTHER" id="PTHR38683:SF1">
    <property type="entry name" value="CHORISMATE PYRUVATE-LYASE"/>
    <property type="match status" value="1"/>
</dbReference>
<comment type="similarity">
    <text evidence="5">Belongs to the UbiC family.</text>
</comment>
<dbReference type="SUPFAM" id="SSF64288">
    <property type="entry name" value="Chorismate lyase-like"/>
    <property type="match status" value="1"/>
</dbReference>
<evidence type="ECO:0000256" key="4">
    <source>
        <dbReference type="ARBA" id="ARBA00023317"/>
    </source>
</evidence>
<comment type="catalytic activity">
    <reaction evidence="5">
        <text>chorismate = 4-hydroxybenzoate + pyruvate</text>
        <dbReference type="Rhea" id="RHEA:16505"/>
        <dbReference type="ChEBI" id="CHEBI:15361"/>
        <dbReference type="ChEBI" id="CHEBI:17879"/>
        <dbReference type="ChEBI" id="CHEBI:29748"/>
        <dbReference type="EC" id="4.1.3.40"/>
    </reaction>
</comment>
<feature type="binding site" evidence="5">
    <location>
        <position position="119"/>
    </location>
    <ligand>
        <name>substrate</name>
    </ligand>
</feature>
<feature type="binding site" evidence="5">
    <location>
        <position position="178"/>
    </location>
    <ligand>
        <name>substrate</name>
    </ligand>
</feature>
<dbReference type="GO" id="GO:0005829">
    <property type="term" value="C:cytosol"/>
    <property type="evidence" value="ECO:0007669"/>
    <property type="project" value="TreeGrafter"/>
</dbReference>
<evidence type="ECO:0000256" key="3">
    <source>
        <dbReference type="ARBA" id="ARBA00023239"/>
    </source>
</evidence>
<dbReference type="GO" id="GO:0008813">
    <property type="term" value="F:chorismate lyase activity"/>
    <property type="evidence" value="ECO:0007669"/>
    <property type="project" value="UniProtKB-UniRule"/>
</dbReference>
<evidence type="ECO:0000256" key="5">
    <source>
        <dbReference type="HAMAP-Rule" id="MF_01632"/>
    </source>
</evidence>
<accession>A0A8D5GC33</accession>
<dbReference type="EMBL" id="AP024110">
    <property type="protein sequence ID" value="BCM23799.1"/>
    <property type="molecule type" value="Genomic_DNA"/>
</dbReference>
<feature type="binding site" evidence="5">
    <location>
        <position position="81"/>
    </location>
    <ligand>
        <name>substrate</name>
    </ligand>
</feature>
<dbReference type="Proteomes" id="UP000826722">
    <property type="component" value="Chromosome"/>
</dbReference>
<keyword evidence="7" id="KW-1185">Reference proteome</keyword>